<evidence type="ECO:0000313" key="2">
    <source>
        <dbReference type="EMBL" id="JAH59514.1"/>
    </source>
</evidence>
<protein>
    <submittedName>
        <fullName evidence="2">Uncharacterized protein</fullName>
    </submittedName>
</protein>
<reference evidence="2" key="1">
    <citation type="submission" date="2014-11" db="EMBL/GenBank/DDBJ databases">
        <authorList>
            <person name="Amaro Gonzalez C."/>
        </authorList>
    </citation>
    <scope>NUCLEOTIDE SEQUENCE</scope>
</reference>
<proteinExistence type="predicted"/>
<dbReference type="AlphaFoldDB" id="A0A0E9U0S8"/>
<name>A0A0E9U0S8_ANGAN</name>
<feature type="compositionally biased region" description="Polar residues" evidence="1">
    <location>
        <begin position="7"/>
        <end position="19"/>
    </location>
</feature>
<dbReference type="EMBL" id="GBXM01049063">
    <property type="protein sequence ID" value="JAH59514.1"/>
    <property type="molecule type" value="Transcribed_RNA"/>
</dbReference>
<evidence type="ECO:0000256" key="1">
    <source>
        <dbReference type="SAM" id="MobiDB-lite"/>
    </source>
</evidence>
<accession>A0A0E9U0S8</accession>
<feature type="region of interest" description="Disordered" evidence="1">
    <location>
        <begin position="1"/>
        <end position="23"/>
    </location>
</feature>
<reference evidence="2" key="2">
    <citation type="journal article" date="2015" name="Fish Shellfish Immunol.">
        <title>Early steps in the European eel (Anguilla anguilla)-Vibrio vulnificus interaction in the gills: Role of the RtxA13 toxin.</title>
        <authorList>
            <person name="Callol A."/>
            <person name="Pajuelo D."/>
            <person name="Ebbesson L."/>
            <person name="Teles M."/>
            <person name="MacKenzie S."/>
            <person name="Amaro C."/>
        </authorList>
    </citation>
    <scope>NUCLEOTIDE SEQUENCE</scope>
</reference>
<organism evidence="2">
    <name type="scientific">Anguilla anguilla</name>
    <name type="common">European freshwater eel</name>
    <name type="synonym">Muraena anguilla</name>
    <dbReference type="NCBI Taxonomy" id="7936"/>
    <lineage>
        <taxon>Eukaryota</taxon>
        <taxon>Metazoa</taxon>
        <taxon>Chordata</taxon>
        <taxon>Craniata</taxon>
        <taxon>Vertebrata</taxon>
        <taxon>Euteleostomi</taxon>
        <taxon>Actinopterygii</taxon>
        <taxon>Neopterygii</taxon>
        <taxon>Teleostei</taxon>
        <taxon>Anguilliformes</taxon>
        <taxon>Anguillidae</taxon>
        <taxon>Anguilla</taxon>
    </lineage>
</organism>
<sequence>MPHQSRAKSSYIHSVQGSEARSRKRMYLKMCGA</sequence>